<proteinExistence type="predicted"/>
<name>A0A085NL59_9BILA</name>
<accession>A0A085NL59</accession>
<dbReference type="AlphaFoldDB" id="A0A085NL59"/>
<evidence type="ECO:0000256" key="1">
    <source>
        <dbReference type="SAM" id="SignalP"/>
    </source>
</evidence>
<gene>
    <name evidence="2" type="ORF">M513_03294</name>
    <name evidence="3" type="ORF">M514_03294</name>
</gene>
<organism evidence="3">
    <name type="scientific">Trichuris suis</name>
    <name type="common">pig whipworm</name>
    <dbReference type="NCBI Taxonomy" id="68888"/>
    <lineage>
        <taxon>Eukaryota</taxon>
        <taxon>Metazoa</taxon>
        <taxon>Ecdysozoa</taxon>
        <taxon>Nematoda</taxon>
        <taxon>Enoplea</taxon>
        <taxon>Dorylaimia</taxon>
        <taxon>Trichinellida</taxon>
        <taxon>Trichuridae</taxon>
        <taxon>Trichuris</taxon>
    </lineage>
</organism>
<dbReference type="Proteomes" id="UP000030758">
    <property type="component" value="Unassembled WGS sequence"/>
</dbReference>
<dbReference type="EMBL" id="KL367489">
    <property type="protein sequence ID" value="KFD70205.1"/>
    <property type="molecule type" value="Genomic_DNA"/>
</dbReference>
<sequence length="128" mass="15159">MVAVRLLFLLALFYSSTSDAEENLDELIDFAYKLCKRTECKKVVAEYKKECKVKEKLSTALNQELSLKCRLLREKIWVFCLMPCIQRYFDEPKQTKLKMKLAEENRTKKQKKLTSKLTNIKKTIRLKS</sequence>
<reference evidence="3 4" key="1">
    <citation type="journal article" date="2014" name="Nat. Genet.">
        <title>Genome and transcriptome of the porcine whipworm Trichuris suis.</title>
        <authorList>
            <person name="Jex A.R."/>
            <person name="Nejsum P."/>
            <person name="Schwarz E.M."/>
            <person name="Hu L."/>
            <person name="Young N.D."/>
            <person name="Hall R.S."/>
            <person name="Korhonen P.K."/>
            <person name="Liao S."/>
            <person name="Thamsborg S."/>
            <person name="Xia J."/>
            <person name="Xu P."/>
            <person name="Wang S."/>
            <person name="Scheerlinck J.P."/>
            <person name="Hofmann A."/>
            <person name="Sternberg P.W."/>
            <person name="Wang J."/>
            <person name="Gasser R.B."/>
        </authorList>
    </citation>
    <scope>NUCLEOTIDE SEQUENCE [LARGE SCALE GENOMIC DNA]</scope>
    <source>
        <strain evidence="3">DCEP-RM93F</strain>
        <strain evidence="2">DCEP-RM93M</strain>
    </source>
</reference>
<protein>
    <submittedName>
        <fullName evidence="3">Uncharacterized protein</fullName>
    </submittedName>
</protein>
<evidence type="ECO:0000313" key="4">
    <source>
        <dbReference type="Proteomes" id="UP000030764"/>
    </source>
</evidence>
<feature type="signal peptide" evidence="1">
    <location>
        <begin position="1"/>
        <end position="20"/>
    </location>
</feature>
<keyword evidence="4" id="KW-1185">Reference proteome</keyword>
<evidence type="ECO:0000313" key="2">
    <source>
        <dbReference type="EMBL" id="KFD55855.1"/>
    </source>
</evidence>
<feature type="chain" id="PRO_5010405412" evidence="1">
    <location>
        <begin position="21"/>
        <end position="128"/>
    </location>
</feature>
<dbReference type="EMBL" id="KL363197">
    <property type="protein sequence ID" value="KFD55855.1"/>
    <property type="molecule type" value="Genomic_DNA"/>
</dbReference>
<keyword evidence="1" id="KW-0732">Signal</keyword>
<evidence type="ECO:0000313" key="3">
    <source>
        <dbReference type="EMBL" id="KFD70205.1"/>
    </source>
</evidence>
<dbReference type="Proteomes" id="UP000030764">
    <property type="component" value="Unassembled WGS sequence"/>
</dbReference>